<organism evidence="2 3">
    <name type="scientific">Roseibium denhamense</name>
    <dbReference type="NCBI Taxonomy" id="76305"/>
    <lineage>
        <taxon>Bacteria</taxon>
        <taxon>Pseudomonadati</taxon>
        <taxon>Pseudomonadota</taxon>
        <taxon>Alphaproteobacteria</taxon>
        <taxon>Hyphomicrobiales</taxon>
        <taxon>Stappiaceae</taxon>
        <taxon>Roseibium</taxon>
    </lineage>
</organism>
<accession>A0ABY1NTB3</accession>
<feature type="transmembrane region" description="Helical" evidence="1">
    <location>
        <begin position="98"/>
        <end position="120"/>
    </location>
</feature>
<reference evidence="2 3" key="1">
    <citation type="submission" date="2017-05" db="EMBL/GenBank/DDBJ databases">
        <authorList>
            <person name="Varghese N."/>
            <person name="Submissions S."/>
        </authorList>
    </citation>
    <scope>NUCLEOTIDE SEQUENCE [LARGE SCALE GENOMIC DNA]</scope>
    <source>
        <strain evidence="2 3">DSM 15949</strain>
    </source>
</reference>
<sequence>MHKPMSIATHSHLGGDPDSLSARQAALPLAIGGAGLFLQALTYLNHDVAWVLVSSGWLLSGKQFGTDIVAANPPFIWWFSAGPMALSQWIGISPQTSLRLVIGFMILCSLISVNILLRAAGEPANTRAWLLAVAAFVLTIGAGRDFGQREQLTVILLLPYLTAIGVRSRKKDLPWIIGFLIGAFAGFGVVFKPYFLMAVIPVELYLLWKRRAFAMIVRPEAIGAILAVSLCGVSLYIFASPWLTVVLPEIAKTYWGFSNDMLDVLIEYFPIMILILVAAGLSLRPDRPNETAIYLLAAAGFLVSAIWQAKGYSYHGYPALALGTLSIVIAVTSDPATNRIAELLRTCVLATLIGVSLVGIYKRTDAGPVGKHIRQMSEFIETNVPEDGGFFALSTHPFPGFPSALYAHRTWVSASNSAVFLPSVVRLMLAPESQHEASLAHAQEKALTAAKRDLARKPDIILVDVRPHRHAINDITFDFLDFYTRDAGFRQLWSNYEEIGGAPSGFRAYRIKDG</sequence>
<feature type="transmembrane region" description="Helical" evidence="1">
    <location>
        <begin position="221"/>
        <end position="245"/>
    </location>
</feature>
<name>A0ABY1NTB3_9HYPH</name>
<gene>
    <name evidence="2" type="ORF">SAMN06265374_1838</name>
</gene>
<feature type="transmembrane region" description="Helical" evidence="1">
    <location>
        <begin position="126"/>
        <end position="143"/>
    </location>
</feature>
<keyword evidence="1" id="KW-0472">Membrane</keyword>
<feature type="transmembrane region" description="Helical" evidence="1">
    <location>
        <begin position="343"/>
        <end position="361"/>
    </location>
</feature>
<keyword evidence="3" id="KW-1185">Reference proteome</keyword>
<proteinExistence type="predicted"/>
<comment type="caution">
    <text evidence="2">The sequence shown here is derived from an EMBL/GenBank/DDBJ whole genome shotgun (WGS) entry which is preliminary data.</text>
</comment>
<feature type="transmembrane region" description="Helical" evidence="1">
    <location>
        <begin position="265"/>
        <end position="283"/>
    </location>
</feature>
<evidence type="ECO:0008006" key="4">
    <source>
        <dbReference type="Google" id="ProtNLM"/>
    </source>
</evidence>
<keyword evidence="1" id="KW-1133">Transmembrane helix</keyword>
<protein>
    <recommendedName>
        <fullName evidence="4">Glycosyltransferase RgtA/B/C/D-like domain-containing protein</fullName>
    </recommendedName>
</protein>
<evidence type="ECO:0000313" key="3">
    <source>
        <dbReference type="Proteomes" id="UP001157914"/>
    </source>
</evidence>
<dbReference type="EMBL" id="FXTT01000002">
    <property type="protein sequence ID" value="SMP17619.1"/>
    <property type="molecule type" value="Genomic_DNA"/>
</dbReference>
<evidence type="ECO:0000256" key="1">
    <source>
        <dbReference type="SAM" id="Phobius"/>
    </source>
</evidence>
<feature type="transmembrane region" description="Helical" evidence="1">
    <location>
        <begin position="292"/>
        <end position="309"/>
    </location>
</feature>
<keyword evidence="1" id="KW-0812">Transmembrane</keyword>
<feature type="transmembrane region" description="Helical" evidence="1">
    <location>
        <begin position="315"/>
        <end position="331"/>
    </location>
</feature>
<dbReference type="Proteomes" id="UP001157914">
    <property type="component" value="Unassembled WGS sequence"/>
</dbReference>
<feature type="transmembrane region" description="Helical" evidence="1">
    <location>
        <begin position="175"/>
        <end position="200"/>
    </location>
</feature>
<feature type="transmembrane region" description="Helical" evidence="1">
    <location>
        <begin position="64"/>
        <end position="86"/>
    </location>
</feature>
<evidence type="ECO:0000313" key="2">
    <source>
        <dbReference type="EMBL" id="SMP17619.1"/>
    </source>
</evidence>